<keyword evidence="3" id="KW-1185">Reference proteome</keyword>
<dbReference type="Proteomes" id="UP001295740">
    <property type="component" value="Unassembled WGS sequence"/>
</dbReference>
<protein>
    <submittedName>
        <fullName evidence="2">Uu.00g107630.m01.CDS01</fullName>
    </submittedName>
</protein>
<dbReference type="AlphaFoldDB" id="A0AAI8VF23"/>
<evidence type="ECO:0000313" key="3">
    <source>
        <dbReference type="Proteomes" id="UP001295740"/>
    </source>
</evidence>
<evidence type="ECO:0000313" key="2">
    <source>
        <dbReference type="EMBL" id="CAJ2503369.1"/>
    </source>
</evidence>
<proteinExistence type="predicted"/>
<comment type="caution">
    <text evidence="2">The sequence shown here is derived from an EMBL/GenBank/DDBJ whole genome shotgun (WGS) entry which is preliminary data.</text>
</comment>
<gene>
    <name evidence="2" type="ORF">KHLLAP_LOCUS3837</name>
</gene>
<organism evidence="2 3">
    <name type="scientific">Anthostomella pinea</name>
    <dbReference type="NCBI Taxonomy" id="933095"/>
    <lineage>
        <taxon>Eukaryota</taxon>
        <taxon>Fungi</taxon>
        <taxon>Dikarya</taxon>
        <taxon>Ascomycota</taxon>
        <taxon>Pezizomycotina</taxon>
        <taxon>Sordariomycetes</taxon>
        <taxon>Xylariomycetidae</taxon>
        <taxon>Xylariales</taxon>
        <taxon>Xylariaceae</taxon>
        <taxon>Anthostomella</taxon>
    </lineage>
</organism>
<name>A0AAI8VF23_9PEZI</name>
<feature type="compositionally biased region" description="Polar residues" evidence="1">
    <location>
        <begin position="1"/>
        <end position="12"/>
    </location>
</feature>
<reference evidence="2" key="1">
    <citation type="submission" date="2023-10" db="EMBL/GenBank/DDBJ databases">
        <authorList>
            <person name="Hackl T."/>
        </authorList>
    </citation>
    <scope>NUCLEOTIDE SEQUENCE</scope>
</reference>
<sequence>MSASRNPDSVAQQGEFHSRVPPSEPLTTKGHKPGVLVGNDAVPEFHAETHTSGTAPPKDSYRPNPVGEVPGQALNDQTATRTDPADTLGGATSASVHTGLGKPMQGQTSTELHGDHKNRSGLEGRGASVGMKDVVREKGADLPEGVYKGMKGGKASPDYPAAEDRPPVSAESVASERK</sequence>
<dbReference type="EMBL" id="CAUWAG010000006">
    <property type="protein sequence ID" value="CAJ2503369.1"/>
    <property type="molecule type" value="Genomic_DNA"/>
</dbReference>
<feature type="region of interest" description="Disordered" evidence="1">
    <location>
        <begin position="1"/>
        <end position="178"/>
    </location>
</feature>
<accession>A0AAI8VF23</accession>
<evidence type="ECO:0000256" key="1">
    <source>
        <dbReference type="SAM" id="MobiDB-lite"/>
    </source>
</evidence>
<feature type="compositionally biased region" description="Basic and acidic residues" evidence="1">
    <location>
        <begin position="112"/>
        <end position="122"/>
    </location>
</feature>